<feature type="domain" description="DDE-1" evidence="1">
    <location>
        <begin position="88"/>
        <end position="182"/>
    </location>
</feature>
<dbReference type="EMBL" id="NBNE01019037">
    <property type="protein sequence ID" value="OWY91983.1"/>
    <property type="molecule type" value="Genomic_DNA"/>
</dbReference>
<keyword evidence="3" id="KW-1185">Reference proteome</keyword>
<evidence type="ECO:0000313" key="2">
    <source>
        <dbReference type="EMBL" id="OWY91983.1"/>
    </source>
</evidence>
<reference evidence="3" key="1">
    <citation type="submission" date="2017-03" db="EMBL/GenBank/DDBJ databases">
        <title>Phytopthora megakarya and P. palmivora, two closely related causual agents of cacao black pod achieved similar genome size and gene model numbers by different mechanisms.</title>
        <authorList>
            <person name="Ali S."/>
            <person name="Shao J."/>
            <person name="Larry D.J."/>
            <person name="Kronmiller B."/>
            <person name="Shen D."/>
            <person name="Strem M.D."/>
            <person name="Melnick R.L."/>
            <person name="Guiltinan M.J."/>
            <person name="Tyler B.M."/>
            <person name="Meinhardt L.W."/>
            <person name="Bailey B.A."/>
        </authorList>
    </citation>
    <scope>NUCLEOTIDE SEQUENCE [LARGE SCALE GENOMIC DNA]</scope>
    <source>
        <strain evidence="3">zdho120</strain>
    </source>
</reference>
<organism evidence="2 3">
    <name type="scientific">Phytophthora megakarya</name>
    <dbReference type="NCBI Taxonomy" id="4795"/>
    <lineage>
        <taxon>Eukaryota</taxon>
        <taxon>Sar</taxon>
        <taxon>Stramenopiles</taxon>
        <taxon>Oomycota</taxon>
        <taxon>Peronosporomycetes</taxon>
        <taxon>Peronosporales</taxon>
        <taxon>Peronosporaceae</taxon>
        <taxon>Phytophthora</taxon>
    </lineage>
</organism>
<proteinExistence type="predicted"/>
<evidence type="ECO:0000313" key="3">
    <source>
        <dbReference type="Proteomes" id="UP000198211"/>
    </source>
</evidence>
<dbReference type="AlphaFoldDB" id="A0A225UG79"/>
<sequence length="196" mass="21844">MEKPRRQNHYTVEQRWGALERVAVDGCKPTDRALNMLNLPILFILRGMPGGTVETDEQPTYPPGHVYIVQEMAGWTLLILLKYEIDAPSVLLLDNFDSHVSEAGQNIVAEETSAIVCPVPTNSTSVSQPLDVGVKGSLKKKLSAECLREKVSTTKMAKQKRLGAVMRTIRAWEDILAKCVVKSFEKVIPKEPEEMV</sequence>
<gene>
    <name evidence="2" type="ORF">PHMEG_00039195</name>
</gene>
<accession>A0A225UG79</accession>
<comment type="caution">
    <text evidence="2">The sequence shown here is derived from an EMBL/GenBank/DDBJ whole genome shotgun (WGS) entry which is preliminary data.</text>
</comment>
<dbReference type="GO" id="GO:0003676">
    <property type="term" value="F:nucleic acid binding"/>
    <property type="evidence" value="ECO:0007669"/>
    <property type="project" value="InterPro"/>
</dbReference>
<dbReference type="OrthoDB" id="127176at2759"/>
<name>A0A225UG79_9STRA</name>
<dbReference type="InterPro" id="IPR004875">
    <property type="entry name" value="DDE_SF_endonuclease_dom"/>
</dbReference>
<dbReference type="Proteomes" id="UP000198211">
    <property type="component" value="Unassembled WGS sequence"/>
</dbReference>
<dbReference type="Pfam" id="PF03184">
    <property type="entry name" value="DDE_1"/>
    <property type="match status" value="1"/>
</dbReference>
<protein>
    <recommendedName>
        <fullName evidence="1">DDE-1 domain-containing protein</fullName>
    </recommendedName>
</protein>
<evidence type="ECO:0000259" key="1">
    <source>
        <dbReference type="Pfam" id="PF03184"/>
    </source>
</evidence>